<dbReference type="PRINTS" id="PR00598">
    <property type="entry name" value="HTHMARR"/>
</dbReference>
<protein>
    <submittedName>
        <fullName evidence="5">MarR family transcriptional regulator</fullName>
    </submittedName>
</protein>
<sequence>MEAQKQPSLSQQFVEIMVLLHNNFGRQTQVPLPLNQFGVLCVLMDTQGFAITDISRQLNISKQQMTNIIDKLLSAGYVSKEPDPKDRRRLVITISLKGKKLLEDHMEQFRQRFENNAQNLTLNERHELAQILRRYYELINKMFLEK</sequence>
<dbReference type="AlphaFoldDB" id="A0A927ZR40"/>
<keyword evidence="2" id="KW-0238">DNA-binding</keyword>
<dbReference type="GO" id="GO:0003677">
    <property type="term" value="F:DNA binding"/>
    <property type="evidence" value="ECO:0007669"/>
    <property type="project" value="UniProtKB-KW"/>
</dbReference>
<reference evidence="5" key="1">
    <citation type="submission" date="2019-04" db="EMBL/GenBank/DDBJ databases">
        <title>Evolution of Biomass-Degrading Anaerobic Consortia Revealed by Metagenomics.</title>
        <authorList>
            <person name="Peng X."/>
        </authorList>
    </citation>
    <scope>NUCLEOTIDE SEQUENCE</scope>
    <source>
        <strain evidence="5">SIG240</strain>
    </source>
</reference>
<evidence type="ECO:0000256" key="3">
    <source>
        <dbReference type="ARBA" id="ARBA00023163"/>
    </source>
</evidence>
<dbReference type="PROSITE" id="PS01117">
    <property type="entry name" value="HTH_MARR_1"/>
    <property type="match status" value="1"/>
</dbReference>
<dbReference type="InterPro" id="IPR036390">
    <property type="entry name" value="WH_DNA-bd_sf"/>
</dbReference>
<dbReference type="GO" id="GO:0003700">
    <property type="term" value="F:DNA-binding transcription factor activity"/>
    <property type="evidence" value="ECO:0007669"/>
    <property type="project" value="InterPro"/>
</dbReference>
<dbReference type="PANTHER" id="PTHR33164:SF43">
    <property type="entry name" value="HTH-TYPE TRANSCRIPTIONAL REPRESSOR YETL"/>
    <property type="match status" value="1"/>
</dbReference>
<evidence type="ECO:0000259" key="4">
    <source>
        <dbReference type="PROSITE" id="PS50995"/>
    </source>
</evidence>
<dbReference type="Proteomes" id="UP000761380">
    <property type="component" value="Unassembled WGS sequence"/>
</dbReference>
<dbReference type="SUPFAM" id="SSF46785">
    <property type="entry name" value="Winged helix' DNA-binding domain"/>
    <property type="match status" value="1"/>
</dbReference>
<accession>A0A927ZR40</accession>
<dbReference type="InterPro" id="IPR036388">
    <property type="entry name" value="WH-like_DNA-bd_sf"/>
</dbReference>
<comment type="caution">
    <text evidence="5">The sequence shown here is derived from an EMBL/GenBank/DDBJ whole genome shotgun (WGS) entry which is preliminary data.</text>
</comment>
<dbReference type="Pfam" id="PF12802">
    <property type="entry name" value="MarR_2"/>
    <property type="match status" value="1"/>
</dbReference>
<proteinExistence type="predicted"/>
<organism evidence="5 6">
    <name type="scientific">Selenomonas ruminantium</name>
    <dbReference type="NCBI Taxonomy" id="971"/>
    <lineage>
        <taxon>Bacteria</taxon>
        <taxon>Bacillati</taxon>
        <taxon>Bacillota</taxon>
        <taxon>Negativicutes</taxon>
        <taxon>Selenomonadales</taxon>
        <taxon>Selenomonadaceae</taxon>
        <taxon>Selenomonas</taxon>
    </lineage>
</organism>
<dbReference type="PANTHER" id="PTHR33164">
    <property type="entry name" value="TRANSCRIPTIONAL REGULATOR, MARR FAMILY"/>
    <property type="match status" value="1"/>
</dbReference>
<dbReference type="Gene3D" id="1.10.10.10">
    <property type="entry name" value="Winged helix-like DNA-binding domain superfamily/Winged helix DNA-binding domain"/>
    <property type="match status" value="1"/>
</dbReference>
<evidence type="ECO:0000256" key="2">
    <source>
        <dbReference type="ARBA" id="ARBA00023125"/>
    </source>
</evidence>
<name>A0A927ZR40_SELRU</name>
<dbReference type="SMART" id="SM00347">
    <property type="entry name" value="HTH_MARR"/>
    <property type="match status" value="1"/>
</dbReference>
<dbReference type="InterPro" id="IPR023187">
    <property type="entry name" value="Tscrpt_reg_MarR-type_CS"/>
</dbReference>
<keyword evidence="3" id="KW-0804">Transcription</keyword>
<dbReference type="PROSITE" id="PS50995">
    <property type="entry name" value="HTH_MARR_2"/>
    <property type="match status" value="1"/>
</dbReference>
<dbReference type="GO" id="GO:0006950">
    <property type="term" value="P:response to stress"/>
    <property type="evidence" value="ECO:0007669"/>
    <property type="project" value="TreeGrafter"/>
</dbReference>
<evidence type="ECO:0000256" key="1">
    <source>
        <dbReference type="ARBA" id="ARBA00023015"/>
    </source>
</evidence>
<dbReference type="EMBL" id="SVBY01000026">
    <property type="protein sequence ID" value="MBE6092496.1"/>
    <property type="molecule type" value="Genomic_DNA"/>
</dbReference>
<gene>
    <name evidence="5" type="ORF">E7201_04905</name>
</gene>
<evidence type="ECO:0000313" key="5">
    <source>
        <dbReference type="EMBL" id="MBE6092496.1"/>
    </source>
</evidence>
<dbReference type="InterPro" id="IPR039422">
    <property type="entry name" value="MarR/SlyA-like"/>
</dbReference>
<keyword evidence="1" id="KW-0805">Transcription regulation</keyword>
<feature type="domain" description="HTH marR-type" evidence="4">
    <location>
        <begin position="6"/>
        <end position="137"/>
    </location>
</feature>
<evidence type="ECO:0000313" key="6">
    <source>
        <dbReference type="Proteomes" id="UP000761380"/>
    </source>
</evidence>
<dbReference type="InterPro" id="IPR000835">
    <property type="entry name" value="HTH_MarR-typ"/>
</dbReference>